<reference evidence="2" key="1">
    <citation type="journal article" date="2017" name="Nat. Microbiol.">
        <title>Global analysis of biosynthetic gene clusters reveals vast potential of secondary metabolite production in Penicillium species.</title>
        <authorList>
            <person name="Nielsen J.C."/>
            <person name="Grijseels S."/>
            <person name="Prigent S."/>
            <person name="Ji B."/>
            <person name="Dainat J."/>
            <person name="Nielsen K.F."/>
            <person name="Frisvad J.C."/>
            <person name="Workman M."/>
            <person name="Nielsen J."/>
        </authorList>
    </citation>
    <scope>NUCLEOTIDE SEQUENCE [LARGE SCALE GENOMIC DNA]</scope>
    <source>
        <strain evidence="2">IBT 29486</strain>
    </source>
</reference>
<dbReference type="AlphaFoldDB" id="A0A1V6RMV6"/>
<comment type="caution">
    <text evidence="1">The sequence shown here is derived from an EMBL/GenBank/DDBJ whole genome shotgun (WGS) entry which is preliminary data.</text>
</comment>
<dbReference type="EMBL" id="MDYP01000038">
    <property type="protein sequence ID" value="OQE02763.1"/>
    <property type="molecule type" value="Genomic_DNA"/>
</dbReference>
<sequence length="109" mass="12651">MLTRRHSLFRISGTNKLVKDPKGKNISWVTVELPSSMNAMSTDQMLLEFVIREIRSYRALIYDEPQHWIRQECISLPVINHPDPHPPAQAVLMTLAKAEDLVECRLKER</sequence>
<gene>
    <name evidence="1" type="ORF">PENVUL_c038G01456</name>
</gene>
<accession>A0A1V6RMV6</accession>
<name>A0A1V6RMV6_9EURO</name>
<dbReference type="Proteomes" id="UP000191518">
    <property type="component" value="Unassembled WGS sequence"/>
</dbReference>
<protein>
    <submittedName>
        <fullName evidence="1">Uncharacterized protein</fullName>
    </submittedName>
</protein>
<keyword evidence="2" id="KW-1185">Reference proteome</keyword>
<organism evidence="1 2">
    <name type="scientific">Penicillium vulpinum</name>
    <dbReference type="NCBI Taxonomy" id="29845"/>
    <lineage>
        <taxon>Eukaryota</taxon>
        <taxon>Fungi</taxon>
        <taxon>Dikarya</taxon>
        <taxon>Ascomycota</taxon>
        <taxon>Pezizomycotina</taxon>
        <taxon>Eurotiomycetes</taxon>
        <taxon>Eurotiomycetidae</taxon>
        <taxon>Eurotiales</taxon>
        <taxon>Aspergillaceae</taxon>
        <taxon>Penicillium</taxon>
    </lineage>
</organism>
<proteinExistence type="predicted"/>
<evidence type="ECO:0000313" key="1">
    <source>
        <dbReference type="EMBL" id="OQE02763.1"/>
    </source>
</evidence>
<evidence type="ECO:0000313" key="2">
    <source>
        <dbReference type="Proteomes" id="UP000191518"/>
    </source>
</evidence>